<evidence type="ECO:0000256" key="10">
    <source>
        <dbReference type="ARBA" id="ARBA00068150"/>
    </source>
</evidence>
<dbReference type="CDD" id="cd00082">
    <property type="entry name" value="HisKA"/>
    <property type="match status" value="1"/>
</dbReference>
<evidence type="ECO:0000259" key="12">
    <source>
        <dbReference type="PROSITE" id="PS50109"/>
    </source>
</evidence>
<dbReference type="SUPFAM" id="SSF47384">
    <property type="entry name" value="Homodimeric domain of signal transducing histidine kinase"/>
    <property type="match status" value="1"/>
</dbReference>
<feature type="transmembrane region" description="Helical" evidence="11">
    <location>
        <begin position="148"/>
        <end position="169"/>
    </location>
</feature>
<evidence type="ECO:0000256" key="5">
    <source>
        <dbReference type="ARBA" id="ARBA00022741"/>
    </source>
</evidence>
<dbReference type="Pfam" id="PF00512">
    <property type="entry name" value="HisKA"/>
    <property type="match status" value="1"/>
</dbReference>
<dbReference type="PANTHER" id="PTHR43047">
    <property type="entry name" value="TWO-COMPONENT HISTIDINE PROTEIN KINASE"/>
    <property type="match status" value="1"/>
</dbReference>
<dbReference type="SMART" id="SM00387">
    <property type="entry name" value="HATPase_c"/>
    <property type="match status" value="1"/>
</dbReference>
<gene>
    <name evidence="14" type="primary">luxQ</name>
    <name evidence="14" type="ORF">RIdsm_04394</name>
</gene>
<comment type="catalytic activity">
    <reaction evidence="1">
        <text>ATP + protein L-histidine = ADP + protein N-phospho-L-histidine.</text>
        <dbReference type="EC" id="2.7.13.3"/>
    </reaction>
</comment>
<dbReference type="PRINTS" id="PR00344">
    <property type="entry name" value="BCTRLSENSOR"/>
</dbReference>
<dbReference type="AlphaFoldDB" id="A0A5P3AIN3"/>
<dbReference type="InterPro" id="IPR031621">
    <property type="entry name" value="HisKA_7TM"/>
</dbReference>
<dbReference type="GO" id="GO:0005524">
    <property type="term" value="F:ATP binding"/>
    <property type="evidence" value="ECO:0007669"/>
    <property type="project" value="UniProtKB-KW"/>
</dbReference>
<keyword evidence="11" id="KW-0812">Transmembrane</keyword>
<accession>A0A5P3AIN3</accession>
<dbReference type="InterPro" id="IPR035965">
    <property type="entry name" value="PAS-like_dom_sf"/>
</dbReference>
<evidence type="ECO:0000256" key="11">
    <source>
        <dbReference type="SAM" id="Phobius"/>
    </source>
</evidence>
<dbReference type="Gene3D" id="3.30.565.10">
    <property type="entry name" value="Histidine kinase-like ATPase, C-terminal domain"/>
    <property type="match status" value="1"/>
</dbReference>
<dbReference type="InterPro" id="IPR036890">
    <property type="entry name" value="HATPase_C_sf"/>
</dbReference>
<dbReference type="EMBL" id="CP031598">
    <property type="protein sequence ID" value="QEW28563.1"/>
    <property type="molecule type" value="Genomic_DNA"/>
</dbReference>
<dbReference type="PROSITE" id="PS50112">
    <property type="entry name" value="PAS"/>
    <property type="match status" value="1"/>
</dbReference>
<dbReference type="EC" id="2.7.13.3" evidence="2"/>
<dbReference type="NCBIfam" id="TIGR00229">
    <property type="entry name" value="sensory_box"/>
    <property type="match status" value="1"/>
</dbReference>
<dbReference type="FunFam" id="1.10.287.130:FF:000002">
    <property type="entry name" value="Two-component osmosensing histidine kinase"/>
    <property type="match status" value="1"/>
</dbReference>
<comment type="subunit">
    <text evidence="9">At low DSF concentrations, interacts with RpfF.</text>
</comment>
<dbReference type="Gene3D" id="3.30.450.20">
    <property type="entry name" value="PAS domain"/>
    <property type="match status" value="2"/>
</dbReference>
<dbReference type="InterPro" id="IPR000014">
    <property type="entry name" value="PAS"/>
</dbReference>
<feature type="transmembrane region" description="Helical" evidence="11">
    <location>
        <begin position="103"/>
        <end position="128"/>
    </location>
</feature>
<evidence type="ECO:0000313" key="14">
    <source>
        <dbReference type="EMBL" id="QEW28563.1"/>
    </source>
</evidence>
<organism evidence="14 15">
    <name type="scientific">Roseovarius indicus</name>
    <dbReference type="NCBI Taxonomy" id="540747"/>
    <lineage>
        <taxon>Bacteria</taxon>
        <taxon>Pseudomonadati</taxon>
        <taxon>Pseudomonadota</taxon>
        <taxon>Alphaproteobacteria</taxon>
        <taxon>Rhodobacterales</taxon>
        <taxon>Roseobacteraceae</taxon>
        <taxon>Roseovarius</taxon>
    </lineage>
</organism>
<proteinExistence type="predicted"/>
<reference evidence="14 15" key="1">
    <citation type="submission" date="2018-08" db="EMBL/GenBank/DDBJ databases">
        <title>Genetic Globetrotter - A new plasmid hitch-hiking vast phylogenetic and geographic distances.</title>
        <authorList>
            <person name="Vollmers J."/>
            <person name="Petersen J."/>
        </authorList>
    </citation>
    <scope>NUCLEOTIDE SEQUENCE [LARGE SCALE GENOMIC DNA]</scope>
    <source>
        <strain evidence="14 15">DSM 26383</strain>
    </source>
</reference>
<dbReference type="SMART" id="SM00388">
    <property type="entry name" value="HisKA"/>
    <property type="match status" value="1"/>
</dbReference>
<keyword evidence="8" id="KW-0902">Two-component regulatory system</keyword>
<dbReference type="Pfam" id="PF13188">
    <property type="entry name" value="PAS_8"/>
    <property type="match status" value="1"/>
</dbReference>
<evidence type="ECO:0000256" key="9">
    <source>
        <dbReference type="ARBA" id="ARBA00064003"/>
    </source>
</evidence>
<dbReference type="Pfam" id="PF02518">
    <property type="entry name" value="HATPase_c"/>
    <property type="match status" value="1"/>
</dbReference>
<name>A0A5P3AIN3_9RHOB</name>
<protein>
    <recommendedName>
        <fullName evidence="10">Sensory/regulatory protein RpfC</fullName>
        <ecNumber evidence="2">2.7.13.3</ecNumber>
    </recommendedName>
</protein>
<dbReference type="InterPro" id="IPR036097">
    <property type="entry name" value="HisK_dim/P_sf"/>
</dbReference>
<evidence type="ECO:0000256" key="1">
    <source>
        <dbReference type="ARBA" id="ARBA00000085"/>
    </source>
</evidence>
<feature type="transmembrane region" description="Helical" evidence="11">
    <location>
        <begin position="66"/>
        <end position="91"/>
    </location>
</feature>
<evidence type="ECO:0000256" key="6">
    <source>
        <dbReference type="ARBA" id="ARBA00022777"/>
    </source>
</evidence>
<feature type="domain" description="Histidine kinase" evidence="12">
    <location>
        <begin position="502"/>
        <end position="719"/>
    </location>
</feature>
<dbReference type="InterPro" id="IPR003661">
    <property type="entry name" value="HisK_dim/P_dom"/>
</dbReference>
<dbReference type="SUPFAM" id="SSF55785">
    <property type="entry name" value="PYP-like sensor domain (PAS domain)"/>
    <property type="match status" value="2"/>
</dbReference>
<evidence type="ECO:0000256" key="3">
    <source>
        <dbReference type="ARBA" id="ARBA00022553"/>
    </source>
</evidence>
<keyword evidence="6 14" id="KW-0418">Kinase</keyword>
<evidence type="ECO:0000256" key="8">
    <source>
        <dbReference type="ARBA" id="ARBA00023012"/>
    </source>
</evidence>
<keyword evidence="11" id="KW-0472">Membrane</keyword>
<dbReference type="SMART" id="SM00091">
    <property type="entry name" value="PAS"/>
    <property type="match status" value="2"/>
</dbReference>
<dbReference type="CDD" id="cd16922">
    <property type="entry name" value="HATPase_EvgS-ArcB-TorS-like"/>
    <property type="match status" value="1"/>
</dbReference>
<evidence type="ECO:0000259" key="13">
    <source>
        <dbReference type="PROSITE" id="PS50112"/>
    </source>
</evidence>
<feature type="transmembrane region" description="Helical" evidence="11">
    <location>
        <begin position="37"/>
        <end position="54"/>
    </location>
</feature>
<dbReference type="OrthoDB" id="7179697at2"/>
<feature type="transmembrane region" description="Helical" evidence="11">
    <location>
        <begin position="6"/>
        <end position="25"/>
    </location>
</feature>
<dbReference type="Pfam" id="PF16927">
    <property type="entry name" value="HisKA_7TM"/>
    <property type="match status" value="1"/>
</dbReference>
<sequence length="720" mass="79434">MIDLAHAPTLIVVINAALMIFCILFLGGRTFFNGKPFLILTCAAMFWWLVSAGMEIQSTTLKTKTFWASAAWPAIATVPVTWFFFLYNYSFSVRSDRDPRVKALILAVLVGVMAVTGTNAWHGLFYGAGTSLEVIDGRLSADFDHGPLFYVCAAVLYVFLAAAVGILGYASNQAKRMYRPFFRALFVVTIVPVAGNIGYLVYDITIFGFDPTPFLFSAVVTLFVWLLIVSRVLNLDSIGKEVLFLSNSDGIIVLDTDGIVWGANEPATALLGADLTREGASMRGVGPIWEYLEENLGRDSTLEPRIIRLNDRYYDMRMVPIFRPLHIGRLTMGWVLTLRDTTEMLDLSRRLETERDRLQSLMENSEIGIFLISETGDIVYANPEAEKITGLSSSEITSRGYRDEDWRNETLDGRPMAAEDLPVSIVLRTGEKVTDMRHALILPNGERRVLSVNAVPVKMPEGMQVVCSVSDVTAQEAAADFLRQARDRAEAANAAKTQFLSNMSHEIRTPLNGVLGMAELLSHTDLNEEQRRHLQVLRESGEGLVGILEDLLDMAKLETETITLAREAFTPNGLAERLDSQFSAKAEDKGLDFELYISGDGDTVLTGDPKRILQIGQHLIGNAIKFTARGHVTVTMTLTRDGALELCVEDTGAGICDEDLDRVFKPFTQADESRTRRHGGTGLGLAVVARLVELMQGRIETETEPGKGTKITVTLPSLQG</sequence>
<evidence type="ECO:0000256" key="4">
    <source>
        <dbReference type="ARBA" id="ARBA00022679"/>
    </source>
</evidence>
<dbReference type="SUPFAM" id="SSF55874">
    <property type="entry name" value="ATPase domain of HSP90 chaperone/DNA topoisomerase II/histidine kinase"/>
    <property type="match status" value="1"/>
</dbReference>
<keyword evidence="11" id="KW-1133">Transmembrane helix</keyword>
<dbReference type="InterPro" id="IPR005467">
    <property type="entry name" value="His_kinase_dom"/>
</dbReference>
<evidence type="ECO:0000256" key="2">
    <source>
        <dbReference type="ARBA" id="ARBA00012438"/>
    </source>
</evidence>
<dbReference type="GO" id="GO:0006355">
    <property type="term" value="P:regulation of DNA-templated transcription"/>
    <property type="evidence" value="ECO:0007669"/>
    <property type="project" value="InterPro"/>
</dbReference>
<keyword evidence="3" id="KW-0597">Phosphoprotein</keyword>
<dbReference type="InterPro" id="IPR004358">
    <property type="entry name" value="Sig_transdc_His_kin-like_C"/>
</dbReference>
<keyword evidence="5" id="KW-0547">Nucleotide-binding</keyword>
<keyword evidence="4 14" id="KW-0808">Transferase</keyword>
<dbReference type="FunFam" id="3.30.565.10:FF:000010">
    <property type="entry name" value="Sensor histidine kinase RcsC"/>
    <property type="match status" value="1"/>
</dbReference>
<feature type="transmembrane region" description="Helical" evidence="11">
    <location>
        <begin position="214"/>
        <end position="233"/>
    </location>
</feature>
<evidence type="ECO:0000256" key="7">
    <source>
        <dbReference type="ARBA" id="ARBA00022840"/>
    </source>
</evidence>
<dbReference type="Gene3D" id="1.10.287.130">
    <property type="match status" value="1"/>
</dbReference>
<dbReference type="InterPro" id="IPR013767">
    <property type="entry name" value="PAS_fold"/>
</dbReference>
<keyword evidence="7" id="KW-0067">ATP-binding</keyword>
<dbReference type="KEGG" id="rid:RIdsm_04394"/>
<feature type="domain" description="PAS" evidence="13">
    <location>
        <begin position="354"/>
        <end position="399"/>
    </location>
</feature>
<dbReference type="GO" id="GO:0000155">
    <property type="term" value="F:phosphorelay sensor kinase activity"/>
    <property type="evidence" value="ECO:0007669"/>
    <property type="project" value="InterPro"/>
</dbReference>
<dbReference type="RefSeq" id="WP_057820197.1">
    <property type="nucleotide sequence ID" value="NZ_CP031598.1"/>
</dbReference>
<dbReference type="InterPro" id="IPR003594">
    <property type="entry name" value="HATPase_dom"/>
</dbReference>
<dbReference type="Proteomes" id="UP000325785">
    <property type="component" value="Chromosome"/>
</dbReference>
<feature type="transmembrane region" description="Helical" evidence="11">
    <location>
        <begin position="181"/>
        <end position="202"/>
    </location>
</feature>
<dbReference type="PROSITE" id="PS50109">
    <property type="entry name" value="HIS_KIN"/>
    <property type="match status" value="1"/>
</dbReference>
<dbReference type="CDD" id="cd00130">
    <property type="entry name" value="PAS"/>
    <property type="match status" value="1"/>
</dbReference>
<evidence type="ECO:0000313" key="15">
    <source>
        <dbReference type="Proteomes" id="UP000325785"/>
    </source>
</evidence>
<dbReference type="Pfam" id="PF00989">
    <property type="entry name" value="PAS"/>
    <property type="match status" value="1"/>
</dbReference>